<sequence length="279" mass="31501">MSGKPLIPEGFEHAEFLLDPALRESLLSTGILWNADSNYIESGFWVAGRVFVTALYFNKWGASVPSDIELAPYINDQEQKFYVTDGACYGDEDLDPGCPRMYLHSYDIQRSLAIFRPVDSEFKAPTSIPLDHILERSEIQQITQPMASYDVFTSGSNGDLAESILNKSRDDYIDAIEVSGDIKERLRTPNFRKMLLPNTRSVTYRRAELFPDKNVLNSIATKAYKTEIGTTCPAWERLNKSYYVFGMLIGNGVDKMYNKGNFIPDGFKEGVRKLLAGQN</sequence>
<evidence type="ECO:0000313" key="1">
    <source>
        <dbReference type="EMBL" id="KAK6498307.1"/>
    </source>
</evidence>
<accession>A0AAV9VX00</accession>
<evidence type="ECO:0000313" key="2">
    <source>
        <dbReference type="Proteomes" id="UP001370758"/>
    </source>
</evidence>
<dbReference type="EMBL" id="JAVHJL010000008">
    <property type="protein sequence ID" value="KAK6498307.1"/>
    <property type="molecule type" value="Genomic_DNA"/>
</dbReference>
<keyword evidence="2" id="KW-1185">Reference proteome</keyword>
<reference evidence="1 2" key="1">
    <citation type="submission" date="2023-08" db="EMBL/GenBank/DDBJ databases">
        <authorList>
            <person name="Palmer J.M."/>
        </authorList>
    </citation>
    <scope>NUCLEOTIDE SEQUENCE [LARGE SCALE GENOMIC DNA]</scope>
    <source>
        <strain evidence="1 2">TWF481</strain>
    </source>
</reference>
<gene>
    <name evidence="1" type="ORF">TWF481_010898</name>
</gene>
<name>A0AAV9VX00_9PEZI</name>
<dbReference type="Proteomes" id="UP001370758">
    <property type="component" value="Unassembled WGS sequence"/>
</dbReference>
<proteinExistence type="predicted"/>
<comment type="caution">
    <text evidence="1">The sequence shown here is derived from an EMBL/GenBank/DDBJ whole genome shotgun (WGS) entry which is preliminary data.</text>
</comment>
<dbReference type="AlphaFoldDB" id="A0AAV9VX00"/>
<organism evidence="1 2">
    <name type="scientific">Arthrobotrys musiformis</name>
    <dbReference type="NCBI Taxonomy" id="47236"/>
    <lineage>
        <taxon>Eukaryota</taxon>
        <taxon>Fungi</taxon>
        <taxon>Dikarya</taxon>
        <taxon>Ascomycota</taxon>
        <taxon>Pezizomycotina</taxon>
        <taxon>Orbiliomycetes</taxon>
        <taxon>Orbiliales</taxon>
        <taxon>Orbiliaceae</taxon>
        <taxon>Arthrobotrys</taxon>
    </lineage>
</organism>
<protein>
    <submittedName>
        <fullName evidence="1">Uncharacterized protein</fullName>
    </submittedName>
</protein>